<dbReference type="SUPFAM" id="SSF48619">
    <property type="entry name" value="Phospholipase A2, PLA2"/>
    <property type="match status" value="1"/>
</dbReference>
<organism evidence="15 16">
    <name type="scientific">Rhynchospora pubera</name>
    <dbReference type="NCBI Taxonomy" id="906938"/>
    <lineage>
        <taxon>Eukaryota</taxon>
        <taxon>Viridiplantae</taxon>
        <taxon>Streptophyta</taxon>
        <taxon>Embryophyta</taxon>
        <taxon>Tracheophyta</taxon>
        <taxon>Spermatophyta</taxon>
        <taxon>Magnoliopsida</taxon>
        <taxon>Liliopsida</taxon>
        <taxon>Poales</taxon>
        <taxon>Cyperaceae</taxon>
        <taxon>Cyperoideae</taxon>
        <taxon>Rhynchosporeae</taxon>
        <taxon>Rhynchospora</taxon>
    </lineage>
</organism>
<name>A0AAV8DM89_9POAL</name>
<dbReference type="EMBL" id="JAMFTS010000004">
    <property type="protein sequence ID" value="KAJ4767342.1"/>
    <property type="molecule type" value="Genomic_DNA"/>
</dbReference>
<dbReference type="CDD" id="cd04706">
    <property type="entry name" value="PLA2_plant"/>
    <property type="match status" value="1"/>
</dbReference>
<keyword evidence="8" id="KW-0732">Signal</keyword>
<dbReference type="Gene3D" id="1.20.90.10">
    <property type="entry name" value="Phospholipase A2 domain"/>
    <property type="match status" value="1"/>
</dbReference>
<evidence type="ECO:0000256" key="1">
    <source>
        <dbReference type="ARBA" id="ARBA00001604"/>
    </source>
</evidence>
<dbReference type="InterPro" id="IPR036444">
    <property type="entry name" value="PLipase_A2_dom_sf"/>
</dbReference>
<comment type="cofactor">
    <cofactor evidence="2">
        <name>Ca(2+)</name>
        <dbReference type="ChEBI" id="CHEBI:29108"/>
    </cofactor>
</comment>
<keyword evidence="9" id="KW-0378">Hydrolase</keyword>
<keyword evidence="10" id="KW-0106">Calcium</keyword>
<gene>
    <name evidence="15" type="ORF">LUZ62_077717</name>
</gene>
<evidence type="ECO:0000256" key="3">
    <source>
        <dbReference type="ARBA" id="ARBA00004613"/>
    </source>
</evidence>
<proteinExistence type="inferred from homology"/>
<evidence type="ECO:0000256" key="8">
    <source>
        <dbReference type="ARBA" id="ARBA00022729"/>
    </source>
</evidence>
<evidence type="ECO:0000256" key="12">
    <source>
        <dbReference type="ARBA" id="ARBA00023098"/>
    </source>
</evidence>
<keyword evidence="6" id="KW-0964">Secreted</keyword>
<comment type="subcellular location">
    <subcellularLocation>
        <location evidence="3">Secreted</location>
    </subcellularLocation>
</comment>
<keyword evidence="11" id="KW-0442">Lipid degradation</keyword>
<dbReference type="GO" id="GO:0004623">
    <property type="term" value="F:phospholipase A2 activity"/>
    <property type="evidence" value="ECO:0007669"/>
    <property type="project" value="UniProtKB-EC"/>
</dbReference>
<dbReference type="GO" id="GO:0050482">
    <property type="term" value="P:arachidonate secretion"/>
    <property type="evidence" value="ECO:0007669"/>
    <property type="project" value="InterPro"/>
</dbReference>
<dbReference type="PROSITE" id="PS00118">
    <property type="entry name" value="PA2_HIS"/>
    <property type="match status" value="1"/>
</dbReference>
<keyword evidence="12" id="KW-0443">Lipid metabolism</keyword>
<comment type="similarity">
    <text evidence="4">Belongs to the phospholipase A2 family.</text>
</comment>
<evidence type="ECO:0000256" key="6">
    <source>
        <dbReference type="ARBA" id="ARBA00022525"/>
    </source>
</evidence>
<keyword evidence="13" id="KW-1015">Disulfide bond</keyword>
<dbReference type="AlphaFoldDB" id="A0AAV8DM89"/>
<evidence type="ECO:0000313" key="15">
    <source>
        <dbReference type="EMBL" id="KAJ4767342.1"/>
    </source>
</evidence>
<keyword evidence="7" id="KW-0479">Metal-binding</keyword>
<evidence type="ECO:0000256" key="13">
    <source>
        <dbReference type="ARBA" id="ARBA00023157"/>
    </source>
</evidence>
<evidence type="ECO:0000256" key="14">
    <source>
        <dbReference type="ARBA" id="ARBA00059871"/>
    </source>
</evidence>
<sequence>MFFTCKELIRLSSSKPSLYINPYPVPLFHQNLIILRKYTYLCLSLSLPRKEQAMIFLQPLVALLLLSATQSHALSVGIHAYNFGLNVGGKQGCSRTCESENCSVPPILRYGKYCGVMYTGCPGEKPCDALDACCMVHDACVTANNNDYLNLECNQNLSNCIAKVNTAGPTFQGNKCSLDQVSQEISLIMDAAILAGRALHKP</sequence>
<dbReference type="GO" id="GO:0006644">
    <property type="term" value="P:phospholipid metabolic process"/>
    <property type="evidence" value="ECO:0007669"/>
    <property type="project" value="InterPro"/>
</dbReference>
<dbReference type="EC" id="3.1.1.4" evidence="5"/>
<dbReference type="GO" id="GO:0016042">
    <property type="term" value="P:lipid catabolic process"/>
    <property type="evidence" value="ECO:0007669"/>
    <property type="project" value="UniProtKB-KW"/>
</dbReference>
<evidence type="ECO:0000256" key="9">
    <source>
        <dbReference type="ARBA" id="ARBA00022801"/>
    </source>
</evidence>
<protein>
    <recommendedName>
        <fullName evidence="5">phospholipase A2</fullName>
        <ecNumber evidence="5">3.1.1.4</ecNumber>
    </recommendedName>
</protein>
<evidence type="ECO:0000256" key="7">
    <source>
        <dbReference type="ARBA" id="ARBA00022723"/>
    </source>
</evidence>
<dbReference type="InterPro" id="IPR033113">
    <property type="entry name" value="PLA2_histidine"/>
</dbReference>
<dbReference type="Proteomes" id="UP001140206">
    <property type="component" value="Chromosome 4"/>
</dbReference>
<dbReference type="GO" id="GO:0046872">
    <property type="term" value="F:metal ion binding"/>
    <property type="evidence" value="ECO:0007669"/>
    <property type="project" value="UniProtKB-KW"/>
</dbReference>
<comment type="catalytic activity">
    <reaction evidence="1">
        <text>a 1,2-diacyl-sn-glycero-3-phosphocholine + H2O = a 1-acyl-sn-glycero-3-phosphocholine + a fatty acid + H(+)</text>
        <dbReference type="Rhea" id="RHEA:15801"/>
        <dbReference type="ChEBI" id="CHEBI:15377"/>
        <dbReference type="ChEBI" id="CHEBI:15378"/>
        <dbReference type="ChEBI" id="CHEBI:28868"/>
        <dbReference type="ChEBI" id="CHEBI:57643"/>
        <dbReference type="ChEBI" id="CHEBI:58168"/>
        <dbReference type="EC" id="3.1.1.4"/>
    </reaction>
</comment>
<comment type="caution">
    <text evidence="15">The sequence shown here is derived from an EMBL/GenBank/DDBJ whole genome shotgun (WGS) entry which is preliminary data.</text>
</comment>
<evidence type="ECO:0000313" key="16">
    <source>
        <dbReference type="Proteomes" id="UP001140206"/>
    </source>
</evidence>
<evidence type="ECO:0000256" key="11">
    <source>
        <dbReference type="ARBA" id="ARBA00022963"/>
    </source>
</evidence>
<reference evidence="15" key="1">
    <citation type="submission" date="2022-08" db="EMBL/GenBank/DDBJ databases">
        <authorList>
            <person name="Marques A."/>
        </authorList>
    </citation>
    <scope>NUCLEOTIDE SEQUENCE</scope>
    <source>
        <strain evidence="15">RhyPub2mFocal</strain>
        <tissue evidence="15">Leaves</tissue>
    </source>
</reference>
<evidence type="ECO:0000256" key="4">
    <source>
        <dbReference type="ARBA" id="ARBA00007056"/>
    </source>
</evidence>
<evidence type="ECO:0000256" key="5">
    <source>
        <dbReference type="ARBA" id="ARBA00013278"/>
    </source>
</evidence>
<accession>A0AAV8DM89</accession>
<evidence type="ECO:0000256" key="2">
    <source>
        <dbReference type="ARBA" id="ARBA00001913"/>
    </source>
</evidence>
<dbReference type="GO" id="GO:0005576">
    <property type="term" value="C:extracellular region"/>
    <property type="evidence" value="ECO:0007669"/>
    <property type="project" value="UniProtKB-SubCell"/>
</dbReference>
<keyword evidence="16" id="KW-1185">Reference proteome</keyword>
<evidence type="ECO:0000256" key="10">
    <source>
        <dbReference type="ARBA" id="ARBA00022837"/>
    </source>
</evidence>
<comment type="function">
    <text evidence="14">PA2 catalyzes the calcium-dependent hydrolysis of the 2-acyl groups in 3-sn-phosphoglycerides. Releases lysophospholipids (LPLs) and free fatty acids (FFAs) from membrane phospholipids in response to hormones and other external stimuli.</text>
</comment>
<dbReference type="FunFam" id="1.20.90.10:FF:000005">
    <property type="entry name" value="Secretory phospholipase A2"/>
    <property type="match status" value="1"/>
</dbReference>